<evidence type="ECO:0000256" key="2">
    <source>
        <dbReference type="ARBA" id="ARBA00023125"/>
    </source>
</evidence>
<gene>
    <name evidence="7" type="ORF">CE154_009525</name>
</gene>
<dbReference type="InterPro" id="IPR036390">
    <property type="entry name" value="WH_DNA-bd_sf"/>
</dbReference>
<name>A0A3R7IFK9_9BURK</name>
<protein>
    <submittedName>
        <fullName evidence="7">IclR family transcriptional regulator</fullName>
    </submittedName>
</protein>
<keyword evidence="1" id="KW-0805">Transcription regulation</keyword>
<dbReference type="PROSITE" id="PS51078">
    <property type="entry name" value="ICLR_ED"/>
    <property type="match status" value="1"/>
</dbReference>
<feature type="compositionally biased region" description="Polar residues" evidence="4">
    <location>
        <begin position="1"/>
        <end position="12"/>
    </location>
</feature>
<dbReference type="InterPro" id="IPR050707">
    <property type="entry name" value="HTH_MetabolicPath_Reg"/>
</dbReference>
<evidence type="ECO:0000313" key="8">
    <source>
        <dbReference type="Proteomes" id="UP000216225"/>
    </source>
</evidence>
<dbReference type="SUPFAM" id="SSF55781">
    <property type="entry name" value="GAF domain-like"/>
    <property type="match status" value="1"/>
</dbReference>
<comment type="caution">
    <text evidence="7">The sequence shown here is derived from an EMBL/GenBank/DDBJ whole genome shotgun (WGS) entry which is preliminary data.</text>
</comment>
<sequence>MPRTRTPISLPSPSLRDRERDFGDRSVKSARRVFELVELFEQIGRPATVADVVQLSGIPQSSASMLLRTLADMGYLCWNPEDRRYTPSLRLSMLGGWVYDQLFPHSNLRLAMQALCRRTGVYVLLGQRVGRFVQYVHEAFPSEQREDGVPVGMVRPLVSTGLGYSLLAALPRAQARRAAQACFAAPERQAGPADRRGVQSVEEAMALVEQVDRQGYAYSTRLQNEGRASFSFHLGRADAAHAHSGLFGIALAGRRRQLQACLPTLAATVNGVAQEFLPDVQIALDPLAPIEAL</sequence>
<dbReference type="PANTHER" id="PTHR30136">
    <property type="entry name" value="HELIX-TURN-HELIX TRANSCRIPTIONAL REGULATOR, ICLR FAMILY"/>
    <property type="match status" value="1"/>
</dbReference>
<dbReference type="Proteomes" id="UP000216225">
    <property type="component" value="Unassembled WGS sequence"/>
</dbReference>
<reference evidence="7 8" key="1">
    <citation type="submission" date="2018-09" db="EMBL/GenBank/DDBJ databases">
        <title>Genome comparison of Alicycliphilus sp. BQ1, a polyurethanolytic bacterium, with its closest phylogenetic relatives Alicycliphilus denitrificans BC and K601, unable to attack polyurethane.</title>
        <authorList>
            <person name="Loza-Tavera H."/>
            <person name="Lozano L."/>
            <person name="Cevallos M."/>
            <person name="Maya-Lucas O."/>
            <person name="Garcia-Mena J."/>
            <person name="Hernandez J."/>
        </authorList>
    </citation>
    <scope>NUCLEOTIDE SEQUENCE [LARGE SCALE GENOMIC DNA]</scope>
    <source>
        <strain evidence="7 8">BQ1</strain>
    </source>
</reference>
<dbReference type="Pfam" id="PF01614">
    <property type="entry name" value="IclR_C"/>
    <property type="match status" value="1"/>
</dbReference>
<dbReference type="SUPFAM" id="SSF46785">
    <property type="entry name" value="Winged helix' DNA-binding domain"/>
    <property type="match status" value="1"/>
</dbReference>
<evidence type="ECO:0000256" key="3">
    <source>
        <dbReference type="ARBA" id="ARBA00023163"/>
    </source>
</evidence>
<feature type="region of interest" description="Disordered" evidence="4">
    <location>
        <begin position="1"/>
        <end position="22"/>
    </location>
</feature>
<organism evidence="7 8">
    <name type="scientific">Alicycliphilus denitrificans</name>
    <dbReference type="NCBI Taxonomy" id="179636"/>
    <lineage>
        <taxon>Bacteria</taxon>
        <taxon>Pseudomonadati</taxon>
        <taxon>Pseudomonadota</taxon>
        <taxon>Betaproteobacteria</taxon>
        <taxon>Burkholderiales</taxon>
        <taxon>Comamonadaceae</taxon>
        <taxon>Alicycliphilus</taxon>
    </lineage>
</organism>
<dbReference type="InterPro" id="IPR014757">
    <property type="entry name" value="Tscrpt_reg_IclR_C"/>
</dbReference>
<dbReference type="PROSITE" id="PS51077">
    <property type="entry name" value="HTH_ICLR"/>
    <property type="match status" value="1"/>
</dbReference>
<dbReference type="EMBL" id="NKDB02000002">
    <property type="protein sequence ID" value="RKJ96279.1"/>
    <property type="molecule type" value="Genomic_DNA"/>
</dbReference>
<evidence type="ECO:0000259" key="6">
    <source>
        <dbReference type="PROSITE" id="PS51078"/>
    </source>
</evidence>
<evidence type="ECO:0000256" key="4">
    <source>
        <dbReference type="SAM" id="MobiDB-lite"/>
    </source>
</evidence>
<evidence type="ECO:0000313" key="7">
    <source>
        <dbReference type="EMBL" id="RKJ96279.1"/>
    </source>
</evidence>
<keyword evidence="2" id="KW-0238">DNA-binding</keyword>
<dbReference type="InterPro" id="IPR036388">
    <property type="entry name" value="WH-like_DNA-bd_sf"/>
</dbReference>
<dbReference type="RefSeq" id="WP_094438884.1">
    <property type="nucleotide sequence ID" value="NZ_NKDB02000002.1"/>
</dbReference>
<keyword evidence="3" id="KW-0804">Transcription</keyword>
<accession>A0A3R7IFK9</accession>
<dbReference type="AlphaFoldDB" id="A0A3R7IFK9"/>
<dbReference type="GO" id="GO:0045892">
    <property type="term" value="P:negative regulation of DNA-templated transcription"/>
    <property type="evidence" value="ECO:0007669"/>
    <property type="project" value="TreeGrafter"/>
</dbReference>
<dbReference type="SMART" id="SM00346">
    <property type="entry name" value="HTH_ICLR"/>
    <property type="match status" value="1"/>
</dbReference>
<dbReference type="GO" id="GO:0003700">
    <property type="term" value="F:DNA-binding transcription factor activity"/>
    <property type="evidence" value="ECO:0007669"/>
    <property type="project" value="TreeGrafter"/>
</dbReference>
<dbReference type="InterPro" id="IPR005471">
    <property type="entry name" value="Tscrpt_reg_IclR_N"/>
</dbReference>
<proteinExistence type="predicted"/>
<dbReference type="Gene3D" id="1.10.10.10">
    <property type="entry name" value="Winged helix-like DNA-binding domain superfamily/Winged helix DNA-binding domain"/>
    <property type="match status" value="1"/>
</dbReference>
<feature type="domain" description="IclR-ED" evidence="6">
    <location>
        <begin position="90"/>
        <end position="282"/>
    </location>
</feature>
<dbReference type="Gene3D" id="3.30.450.40">
    <property type="match status" value="1"/>
</dbReference>
<evidence type="ECO:0000256" key="1">
    <source>
        <dbReference type="ARBA" id="ARBA00023015"/>
    </source>
</evidence>
<dbReference type="PANTHER" id="PTHR30136:SF35">
    <property type="entry name" value="HTH-TYPE TRANSCRIPTIONAL REGULATOR RV1719"/>
    <property type="match status" value="1"/>
</dbReference>
<evidence type="ECO:0000259" key="5">
    <source>
        <dbReference type="PROSITE" id="PS51077"/>
    </source>
</evidence>
<dbReference type="Pfam" id="PF09339">
    <property type="entry name" value="HTH_IclR"/>
    <property type="match status" value="1"/>
</dbReference>
<dbReference type="InterPro" id="IPR029016">
    <property type="entry name" value="GAF-like_dom_sf"/>
</dbReference>
<dbReference type="GO" id="GO:0003677">
    <property type="term" value="F:DNA binding"/>
    <property type="evidence" value="ECO:0007669"/>
    <property type="project" value="UniProtKB-KW"/>
</dbReference>
<feature type="domain" description="HTH iclR-type" evidence="5">
    <location>
        <begin position="27"/>
        <end position="89"/>
    </location>
</feature>